<evidence type="ECO:0000256" key="2">
    <source>
        <dbReference type="ARBA" id="ARBA00022448"/>
    </source>
</evidence>
<feature type="transmembrane region" description="Helical" evidence="9">
    <location>
        <begin position="949"/>
        <end position="970"/>
    </location>
</feature>
<feature type="transmembrane region" description="Helical" evidence="9">
    <location>
        <begin position="1037"/>
        <end position="1058"/>
    </location>
</feature>
<keyword evidence="5" id="KW-0067">ATP-binding</keyword>
<feature type="transmembrane region" description="Helical" evidence="9">
    <location>
        <begin position="920"/>
        <end position="943"/>
    </location>
</feature>
<feature type="region of interest" description="Disordered" evidence="8">
    <location>
        <begin position="732"/>
        <end position="760"/>
    </location>
</feature>
<dbReference type="Proteomes" id="UP000242610">
    <property type="component" value="Unassembled WGS sequence"/>
</dbReference>
<dbReference type="CDD" id="cd03228">
    <property type="entry name" value="ABCC_MRP_Like"/>
    <property type="match status" value="1"/>
</dbReference>
<evidence type="ECO:0000259" key="10">
    <source>
        <dbReference type="PROSITE" id="PS50893"/>
    </source>
</evidence>
<evidence type="ECO:0000259" key="11">
    <source>
        <dbReference type="PROSITE" id="PS50929"/>
    </source>
</evidence>
<evidence type="ECO:0000256" key="9">
    <source>
        <dbReference type="SAM" id="Phobius"/>
    </source>
</evidence>
<gene>
    <name evidence="12" type="ORF">GA0061077_0055</name>
</gene>
<feature type="transmembrane region" description="Helical" evidence="9">
    <location>
        <begin position="153"/>
        <end position="172"/>
    </location>
</feature>
<dbReference type="RefSeq" id="WP_091846965.1">
    <property type="nucleotide sequence ID" value="NZ_FMBL01000001.1"/>
</dbReference>
<evidence type="ECO:0000256" key="5">
    <source>
        <dbReference type="ARBA" id="ARBA00022840"/>
    </source>
</evidence>
<dbReference type="Pfam" id="PF00005">
    <property type="entry name" value="ABC_tran"/>
    <property type="match status" value="2"/>
</dbReference>
<keyword evidence="7 9" id="KW-0472">Membrane</keyword>
<dbReference type="InterPro" id="IPR017871">
    <property type="entry name" value="ABC_transporter-like_CS"/>
</dbReference>
<dbReference type="InterPro" id="IPR003593">
    <property type="entry name" value="AAA+_ATPase"/>
</dbReference>
<evidence type="ECO:0000256" key="6">
    <source>
        <dbReference type="ARBA" id="ARBA00022989"/>
    </source>
</evidence>
<dbReference type="Gene3D" id="1.20.1560.10">
    <property type="entry name" value="ABC transporter type 1, transmembrane domain"/>
    <property type="match status" value="2"/>
</dbReference>
<dbReference type="Gene3D" id="3.40.50.300">
    <property type="entry name" value="P-loop containing nucleotide triphosphate hydrolases"/>
    <property type="match status" value="2"/>
</dbReference>
<dbReference type="SMART" id="SM00382">
    <property type="entry name" value="AAA"/>
    <property type="match status" value="2"/>
</dbReference>
<dbReference type="GO" id="GO:0140359">
    <property type="term" value="F:ABC-type transporter activity"/>
    <property type="evidence" value="ECO:0007669"/>
    <property type="project" value="InterPro"/>
</dbReference>
<reference evidence="13" key="1">
    <citation type="submission" date="2016-08" db="EMBL/GenBank/DDBJ databases">
        <authorList>
            <person name="Varghese N."/>
            <person name="Submissions Spin"/>
        </authorList>
    </citation>
    <scope>NUCLEOTIDE SEQUENCE [LARGE SCALE GENOMIC DNA]</scope>
    <source>
        <strain evidence="13">R-52791</strain>
    </source>
</reference>
<dbReference type="SUPFAM" id="SSF52540">
    <property type="entry name" value="P-loop containing nucleoside triphosphate hydrolases"/>
    <property type="match status" value="2"/>
</dbReference>
<feature type="transmembrane region" description="Helical" evidence="9">
    <location>
        <begin position="292"/>
        <end position="309"/>
    </location>
</feature>
<dbReference type="PROSITE" id="PS50929">
    <property type="entry name" value="ABC_TM1F"/>
    <property type="match status" value="2"/>
</dbReference>
<evidence type="ECO:0000313" key="13">
    <source>
        <dbReference type="Proteomes" id="UP000242610"/>
    </source>
</evidence>
<dbReference type="InterPro" id="IPR036640">
    <property type="entry name" value="ABC1_TM_sf"/>
</dbReference>
<feature type="transmembrane region" description="Helical" evidence="9">
    <location>
        <begin position="178"/>
        <end position="200"/>
    </location>
</feature>
<feature type="transmembrane region" description="Helical" evidence="9">
    <location>
        <begin position="264"/>
        <end position="286"/>
    </location>
</feature>
<evidence type="ECO:0000256" key="1">
    <source>
        <dbReference type="ARBA" id="ARBA00004651"/>
    </source>
</evidence>
<evidence type="ECO:0000256" key="3">
    <source>
        <dbReference type="ARBA" id="ARBA00022692"/>
    </source>
</evidence>
<keyword evidence="4" id="KW-0547">Nucleotide-binding</keyword>
<feature type="region of interest" description="Disordered" evidence="8">
    <location>
        <begin position="673"/>
        <end position="706"/>
    </location>
</feature>
<protein>
    <submittedName>
        <fullName evidence="12">ABC-type transport system involved in cytochrome bd biosynthesis, ATPase and permease components</fullName>
    </submittedName>
</protein>
<comment type="subcellular location">
    <subcellularLocation>
        <location evidence="1">Cell membrane</location>
        <topology evidence="1">Multi-pass membrane protein</topology>
    </subcellularLocation>
</comment>
<feature type="domain" description="ABC transmembrane type-1" evidence="11">
    <location>
        <begin position="60"/>
        <end position="321"/>
    </location>
</feature>
<feature type="transmembrane region" description="Helical" evidence="9">
    <location>
        <begin position="74"/>
        <end position="92"/>
    </location>
</feature>
<dbReference type="GO" id="GO:0005524">
    <property type="term" value="F:ATP binding"/>
    <property type="evidence" value="ECO:0007669"/>
    <property type="project" value="UniProtKB-KW"/>
</dbReference>
<dbReference type="CDD" id="cd18781">
    <property type="entry name" value="ABC_6TM_AarD_CydDC_like"/>
    <property type="match status" value="1"/>
</dbReference>
<evidence type="ECO:0000313" key="12">
    <source>
        <dbReference type="EMBL" id="SCC78002.1"/>
    </source>
</evidence>
<feature type="domain" description="ABC transmembrane type-1" evidence="11">
    <location>
        <begin position="816"/>
        <end position="1079"/>
    </location>
</feature>
<dbReference type="OrthoDB" id="9806127at2"/>
<evidence type="ECO:0000256" key="4">
    <source>
        <dbReference type="ARBA" id="ARBA00022741"/>
    </source>
</evidence>
<dbReference type="STRING" id="1505727.GA0061077_0055"/>
<sequence length="1344" mass="145430">MFDRRLFTLVPRSGAFVVAKVLSLWVSLLADIGCIFIFVGLLDKLFPVLAGVNDRGKPSAISALLKDFQAVPNGYSAFVFALVAIVIVKYLAVRFSHFFGTEASARIKISLRERLYNKMLDLGPTYCEHVKTADVVQSLTEGVDRIEGLFRSFLPQLAFAILAPLTFFVVLLPLSAPVAGVLLICVPLIVGIVVLVSVLTSRAYSKYWDRYTDMGAAFLDNVQGLETLKTFDADEAAAQRMDQKSEDFRKSSMKVLRIEQFSRLVMDLISYGGTVGAIGIVVWQVASGHLKLATALVAILLSVMFFVPLRRLGVFADTAMDGIAAVRRIYALLDVPVYSDGQSALPQGIEGCSVTFRNVSYTYGSIGEDNDDTLPIHRLFIPEDSQEASIAENHGEFGIKTKPKALDSVSFTTRPNGFTAIVGISGSGKSTVASLIAGKRGDYEGSIRLGYRVFGGVGSCELHGLKRRSLLEAVTVVDSHSHLFAGTLRENLLMAKPDATANEMWLALEGAHIDDFVYSQPERLDMVIEADANNLSGGQRQRLAIARALLRDSPIYVFDEATSSVDSDSERLINGTIRELAQSRTVIVITHRLNQAVDAGNIVVLDGGRVVESGTHAELMASGGRYATMFRTQESIGRVSHRKSWGSAYAGQVPRADAVSRPFDFALLDYQNQDGHEDEKPSCDSSGSGRKQDGENVFRSSSGHVPADVAHAGPAFARAAVYSEENAMGRRIEKGPNSASSVTSQGATDSSSSNGHDEIVGAGTTDVHAEHVDVTSDIAGRPHDDDRAMGTARLMLRLFSCVGALAPLMVGASVCGVVGCLASTFLPVSGVLALMAALGHPVWGMSVSLSVLAMAMCAVLRALMRYAEEYMNHNLSFRVLSLLRSKTFEALRRLAPAKLKRHGNGNLTALMTADIESLEMFFTGAVSPAVIAVSTSVVFAVLLWTLDPYFALLLIVAHIFIGIVLPRFYANNVRGIGDRIRDNSARLGNRLIDDMRGIDEIIRFNQGSRRLSDIVQDDRNLWLFNGRLSRKNGVFEALGAVSAIAFSFVAIKMVFGVVQADPLSIAQSLVAFVLVLGSFGPTLALDILPGSLTQPLAAARRLFRLFDENPVLQENGTDKPKFDTVSLKGVTFAYPSNSSLSEMVSSPALVLKDFDLTTLHSGILGIQGASGRGKSTILKLMMRYWDPQQGSVDFSGGPLPGLEPHYRRHIETMMGEETYLFDGTVRDNLLIANPQAKDADLHVALERASVASVIEALPDGLDTAVGELGSRLSEGERQRIGLARVFLTDASLVLFDEPTSQVDSLNESVILRSINTLASERPVSIVLVSHRASTMQIADRVITL</sequence>
<dbReference type="PANTHER" id="PTHR24221:SF590">
    <property type="entry name" value="COMPONENT LINKED WITH THE ASSEMBLY OF CYTOCHROME' TRANSPORT TRANSMEMBRANE ATP-BINDING PROTEIN ABC TRANSPORTER CYDD-RELATED"/>
    <property type="match status" value="1"/>
</dbReference>
<name>A0A1C4GZT1_9BIFI</name>
<feature type="compositionally biased region" description="Polar residues" evidence="8">
    <location>
        <begin position="737"/>
        <end position="754"/>
    </location>
</feature>
<keyword evidence="2" id="KW-0813">Transport</keyword>
<dbReference type="Pfam" id="PF00664">
    <property type="entry name" value="ABC_membrane"/>
    <property type="match status" value="2"/>
</dbReference>
<dbReference type="InterPro" id="IPR011527">
    <property type="entry name" value="ABC1_TM_dom"/>
</dbReference>
<dbReference type="GO" id="GO:0005737">
    <property type="term" value="C:cytoplasm"/>
    <property type="evidence" value="ECO:0007669"/>
    <property type="project" value="UniProtKB-ARBA"/>
</dbReference>
<evidence type="ECO:0000256" key="7">
    <source>
        <dbReference type="ARBA" id="ARBA00023136"/>
    </source>
</evidence>
<evidence type="ECO:0000256" key="8">
    <source>
        <dbReference type="SAM" id="MobiDB-lite"/>
    </source>
</evidence>
<feature type="domain" description="ABC transporter" evidence="10">
    <location>
        <begin position="1125"/>
        <end position="1344"/>
    </location>
</feature>
<dbReference type="InterPro" id="IPR027417">
    <property type="entry name" value="P-loop_NTPase"/>
</dbReference>
<keyword evidence="6 9" id="KW-1133">Transmembrane helix</keyword>
<organism evidence="12 13">
    <name type="scientific">Bifidobacterium commune</name>
    <dbReference type="NCBI Taxonomy" id="1505727"/>
    <lineage>
        <taxon>Bacteria</taxon>
        <taxon>Bacillati</taxon>
        <taxon>Actinomycetota</taxon>
        <taxon>Actinomycetes</taxon>
        <taxon>Bifidobacteriales</taxon>
        <taxon>Bifidobacteriaceae</taxon>
        <taxon>Bifidobacterium</taxon>
    </lineage>
</organism>
<feature type="domain" description="ABC transporter" evidence="10">
    <location>
        <begin position="385"/>
        <end position="632"/>
    </location>
</feature>
<dbReference type="EMBL" id="FMBL01000001">
    <property type="protein sequence ID" value="SCC78002.1"/>
    <property type="molecule type" value="Genomic_DNA"/>
</dbReference>
<dbReference type="PROSITE" id="PS00211">
    <property type="entry name" value="ABC_TRANSPORTER_1"/>
    <property type="match status" value="1"/>
</dbReference>
<proteinExistence type="predicted"/>
<dbReference type="FunFam" id="3.40.50.300:FF:000604">
    <property type="entry name" value="ABC transporter B family member 28"/>
    <property type="match status" value="1"/>
</dbReference>
<dbReference type="GO" id="GO:0016887">
    <property type="term" value="F:ATP hydrolysis activity"/>
    <property type="evidence" value="ECO:0007669"/>
    <property type="project" value="InterPro"/>
</dbReference>
<feature type="transmembrane region" description="Helical" evidence="9">
    <location>
        <begin position="842"/>
        <end position="863"/>
    </location>
</feature>
<dbReference type="SUPFAM" id="SSF90123">
    <property type="entry name" value="ABC transporter transmembrane region"/>
    <property type="match status" value="2"/>
</dbReference>
<keyword evidence="3 9" id="KW-0812">Transmembrane</keyword>
<feature type="transmembrane region" description="Helical" evidence="9">
    <location>
        <begin position="796"/>
        <end position="822"/>
    </location>
</feature>
<dbReference type="InterPro" id="IPR003439">
    <property type="entry name" value="ABC_transporter-like_ATP-bd"/>
</dbReference>
<dbReference type="PANTHER" id="PTHR24221">
    <property type="entry name" value="ATP-BINDING CASSETTE SUB-FAMILY B"/>
    <property type="match status" value="1"/>
</dbReference>
<accession>A0A1C4GZT1</accession>
<feature type="transmembrane region" description="Helical" evidence="9">
    <location>
        <begin position="1064"/>
        <end position="1085"/>
    </location>
</feature>
<dbReference type="PROSITE" id="PS50893">
    <property type="entry name" value="ABC_TRANSPORTER_2"/>
    <property type="match status" value="2"/>
</dbReference>
<dbReference type="InterPro" id="IPR039421">
    <property type="entry name" value="Type_1_exporter"/>
</dbReference>
<dbReference type="GO" id="GO:0005886">
    <property type="term" value="C:plasma membrane"/>
    <property type="evidence" value="ECO:0007669"/>
    <property type="project" value="UniProtKB-SubCell"/>
</dbReference>
<feature type="transmembrane region" description="Helical" evidence="9">
    <location>
        <begin position="21"/>
        <end position="42"/>
    </location>
</feature>
<keyword evidence="13" id="KW-1185">Reference proteome</keyword>